<dbReference type="EMBL" id="AAGTPA010000009">
    <property type="protein sequence ID" value="EBR8433305.1"/>
    <property type="molecule type" value="Genomic_DNA"/>
</dbReference>
<proteinExistence type="predicted"/>
<dbReference type="SUPFAM" id="SSF89447">
    <property type="entry name" value="AbrB/MazE/MraZ-like"/>
    <property type="match status" value="1"/>
</dbReference>
<accession>A0A5U8J735</accession>
<dbReference type="InterPro" id="IPR037914">
    <property type="entry name" value="SpoVT-AbrB_sf"/>
</dbReference>
<evidence type="ECO:0000313" key="1">
    <source>
        <dbReference type="EMBL" id="EBR8433305.1"/>
    </source>
</evidence>
<protein>
    <submittedName>
        <fullName evidence="1">Transcriptional regulator</fullName>
    </submittedName>
</protein>
<dbReference type="AlphaFoldDB" id="A0A5U8J735"/>
<dbReference type="Proteomes" id="UP000839597">
    <property type="component" value="Unassembled WGS sequence"/>
</dbReference>
<sequence length="82" mass="9037">MRTQAVLQKWGNSIALRLTGNLKTVPGFEAGDRVDIEINEAGLVIQKVTRPHLSESELLSGLTPYMAHADEIASPMSREVDY</sequence>
<reference evidence="1" key="1">
    <citation type="submission" date="2018-06" db="EMBL/GenBank/DDBJ databases">
        <authorList>
            <person name="Ashton P.M."/>
            <person name="Dallman T."/>
            <person name="Nair S."/>
            <person name="De Pinna E."/>
            <person name="Peters T."/>
            <person name="Grant K."/>
        </authorList>
    </citation>
    <scope>NUCLEOTIDE SEQUENCE [LARGE SCALE GENOMIC DNA]</scope>
    <source>
        <strain evidence="1">449454</strain>
    </source>
</reference>
<organism evidence="1">
    <name type="scientific">Salmonella enterica subsp. enterica serovar Panama</name>
    <dbReference type="NCBI Taxonomy" id="29472"/>
    <lineage>
        <taxon>Bacteria</taxon>
        <taxon>Pseudomonadati</taxon>
        <taxon>Pseudomonadota</taxon>
        <taxon>Gammaproteobacteria</taxon>
        <taxon>Enterobacterales</taxon>
        <taxon>Enterobacteriaceae</taxon>
        <taxon>Salmonella</taxon>
    </lineage>
</organism>
<name>A0A5U8J735_SALET</name>
<comment type="caution">
    <text evidence="1">The sequence shown here is derived from an EMBL/GenBank/DDBJ whole genome shotgun (WGS) entry which is preliminary data.</text>
</comment>
<gene>
    <name evidence="1" type="ORF">DOI44_09755</name>
</gene>
<dbReference type="Gene3D" id="2.10.260.10">
    <property type="match status" value="1"/>
</dbReference>